<evidence type="ECO:0000313" key="2">
    <source>
        <dbReference type="Proteomes" id="UP000054018"/>
    </source>
</evidence>
<dbReference type="PANTHER" id="PTHR46579">
    <property type="entry name" value="F5/8 TYPE C DOMAIN-CONTAINING PROTEIN-RELATED"/>
    <property type="match status" value="1"/>
</dbReference>
<name>A0A0C9Z0T8_9AGAM</name>
<dbReference type="EMBL" id="KN833736">
    <property type="protein sequence ID" value="KIK22681.1"/>
    <property type="molecule type" value="Genomic_DNA"/>
</dbReference>
<dbReference type="AlphaFoldDB" id="A0A0C9Z0T8"/>
<reference evidence="2" key="2">
    <citation type="submission" date="2015-01" db="EMBL/GenBank/DDBJ databases">
        <title>Evolutionary Origins and Diversification of the Mycorrhizal Mutualists.</title>
        <authorList>
            <consortium name="DOE Joint Genome Institute"/>
            <consortium name="Mycorrhizal Genomics Consortium"/>
            <person name="Kohler A."/>
            <person name="Kuo A."/>
            <person name="Nagy L.G."/>
            <person name="Floudas D."/>
            <person name="Copeland A."/>
            <person name="Barry K.W."/>
            <person name="Cichocki N."/>
            <person name="Veneault-Fourrey C."/>
            <person name="LaButti K."/>
            <person name="Lindquist E.A."/>
            <person name="Lipzen A."/>
            <person name="Lundell T."/>
            <person name="Morin E."/>
            <person name="Murat C."/>
            <person name="Riley R."/>
            <person name="Ohm R."/>
            <person name="Sun H."/>
            <person name="Tunlid A."/>
            <person name="Henrissat B."/>
            <person name="Grigoriev I.V."/>
            <person name="Hibbett D.S."/>
            <person name="Martin F."/>
        </authorList>
    </citation>
    <scope>NUCLEOTIDE SEQUENCE [LARGE SCALE GENOMIC DNA]</scope>
    <source>
        <strain evidence="2">441</strain>
    </source>
</reference>
<accession>A0A0C9Z0T8</accession>
<organism evidence="1 2">
    <name type="scientific">Pisolithus microcarpus 441</name>
    <dbReference type="NCBI Taxonomy" id="765257"/>
    <lineage>
        <taxon>Eukaryota</taxon>
        <taxon>Fungi</taxon>
        <taxon>Dikarya</taxon>
        <taxon>Basidiomycota</taxon>
        <taxon>Agaricomycotina</taxon>
        <taxon>Agaricomycetes</taxon>
        <taxon>Agaricomycetidae</taxon>
        <taxon>Boletales</taxon>
        <taxon>Sclerodermatineae</taxon>
        <taxon>Pisolithaceae</taxon>
        <taxon>Pisolithus</taxon>
    </lineage>
</organism>
<dbReference type="OrthoDB" id="3247418at2759"/>
<dbReference type="STRING" id="765257.A0A0C9Z0T8"/>
<protein>
    <submittedName>
        <fullName evidence="1">Uncharacterized protein</fullName>
    </submittedName>
</protein>
<sequence length="702" mass="79187">MASAKHRCKCEVYGCMNGSDPDPCTQLPTPGRLLPLSMAYQHRRDDKIWCAARQYEHMELNLLVATAGPETHSEDVTSSKAYQSELGNESTFVPNVLLKVPGKESNSVTSIQLLQQYRDMFQSTVSSFTPPHLRFMSDHPAAADITPPIDPNDQRGSRLFIIHQQYVGKLLELVSAVCSDEDDDVVLTRKQLILDIQAHQGYLERIRNYQWQRQEVEIAAKDAPRVGSCVPMVVKTGRWSELLRLPYWDPTRFVVVEAMHNFFLGDLQHHCRKVFGMNADVKSAAGTRIQPHTPEEQQRELDASIEAIKKRSLSALRKLRKGYIIALAEANNVLLEINLSNDPLHRLHGDPEIRCPHVFPRPVVDLSTAWSNALSITILDQSVLSAVWKDMERTILPSSVARAPHNLGSAGHGKLIADQWWTACSINLTITLCRLWGSDSASERDVALLRNYLSLVTAVCWATTHSTSDQHAEIVEKHLIYYIRSTLQIFGPRALVYNNHASLHVPECLRAFGPTHGWWAFPFERYNGVLQSFKTNTRIGEMEHTMMRAFCWGSNLRALLGKSSSDPFQGIRETFSQFFSVAIPSLDVTHGSDDPNITENAERLLMLPDKTYECLLYCLNEGVTSGHRYVSYREDPQPNTQVVQPYVQEKVSVKIQGATFVNHFSVQGKFNVSSYTKGMEHQASLSLNSSMLYDNSKNSHLN</sequence>
<reference evidence="1 2" key="1">
    <citation type="submission" date="2014-04" db="EMBL/GenBank/DDBJ databases">
        <authorList>
            <consortium name="DOE Joint Genome Institute"/>
            <person name="Kuo A."/>
            <person name="Kohler A."/>
            <person name="Costa M.D."/>
            <person name="Nagy L.G."/>
            <person name="Floudas D."/>
            <person name="Copeland A."/>
            <person name="Barry K.W."/>
            <person name="Cichocki N."/>
            <person name="Veneault-Fourrey C."/>
            <person name="LaButti K."/>
            <person name="Lindquist E.A."/>
            <person name="Lipzen A."/>
            <person name="Lundell T."/>
            <person name="Morin E."/>
            <person name="Murat C."/>
            <person name="Sun H."/>
            <person name="Tunlid A."/>
            <person name="Henrissat B."/>
            <person name="Grigoriev I.V."/>
            <person name="Hibbett D.S."/>
            <person name="Martin F."/>
            <person name="Nordberg H.P."/>
            <person name="Cantor M.N."/>
            <person name="Hua S.X."/>
        </authorList>
    </citation>
    <scope>NUCLEOTIDE SEQUENCE [LARGE SCALE GENOMIC DNA]</scope>
    <source>
        <strain evidence="1 2">441</strain>
    </source>
</reference>
<gene>
    <name evidence="1" type="ORF">PISMIDRAFT_11400</name>
</gene>
<evidence type="ECO:0000313" key="1">
    <source>
        <dbReference type="EMBL" id="KIK22681.1"/>
    </source>
</evidence>
<dbReference type="PANTHER" id="PTHR46579:SF1">
    <property type="entry name" value="F5_8 TYPE C DOMAIN-CONTAINING PROTEIN"/>
    <property type="match status" value="1"/>
</dbReference>
<dbReference type="HOGENOM" id="CLU_392828_0_0_1"/>
<proteinExistence type="predicted"/>
<dbReference type="Proteomes" id="UP000054018">
    <property type="component" value="Unassembled WGS sequence"/>
</dbReference>
<keyword evidence="2" id="KW-1185">Reference proteome</keyword>